<geneLocation type="plasmid" evidence="2 3">
    <name>pRHL3</name>
</geneLocation>
<feature type="region of interest" description="Disordered" evidence="1">
    <location>
        <begin position="1"/>
        <end position="23"/>
    </location>
</feature>
<accession>Q0RUX9</accession>
<evidence type="ECO:0000313" key="3">
    <source>
        <dbReference type="Proteomes" id="UP000008710"/>
    </source>
</evidence>
<feature type="region of interest" description="Disordered" evidence="1">
    <location>
        <begin position="37"/>
        <end position="131"/>
    </location>
</feature>
<dbReference type="Proteomes" id="UP000008710">
    <property type="component" value="Plasmid pRHL3"/>
</dbReference>
<evidence type="ECO:0000313" key="2">
    <source>
        <dbReference type="EMBL" id="ABH00907.1"/>
    </source>
</evidence>
<dbReference type="KEGG" id="rha:RHA1_ro11260"/>
<name>Q0RUX9_RHOJR</name>
<evidence type="ECO:0000256" key="1">
    <source>
        <dbReference type="SAM" id="MobiDB-lite"/>
    </source>
</evidence>
<organism evidence="2 3">
    <name type="scientific">Rhodococcus jostii (strain RHA1)</name>
    <dbReference type="NCBI Taxonomy" id="101510"/>
    <lineage>
        <taxon>Bacteria</taxon>
        <taxon>Bacillati</taxon>
        <taxon>Actinomycetota</taxon>
        <taxon>Actinomycetes</taxon>
        <taxon>Mycobacteriales</taxon>
        <taxon>Nocardiaceae</taxon>
        <taxon>Rhodococcus</taxon>
    </lineage>
</organism>
<dbReference type="AlphaFoldDB" id="Q0RUX9"/>
<sequence>MLTMPISATIRSGHENGQPAHRSGTYVTVMKLRPALPRHQSARDGFLNRSATQRSVDTRTDTPGARSNHLSGRNGVCRHRTRLRGAIDRSHPAPIVKPCDGSKDEVGEPAIGKAGTGCPHSARHPGSRQVT</sequence>
<keyword evidence="2" id="KW-0614">Plasmid</keyword>
<gene>
    <name evidence="2" type="ordered locus">RHA1_ro11260</name>
</gene>
<dbReference type="EMBL" id="CP000434">
    <property type="protein sequence ID" value="ABH00907.1"/>
    <property type="molecule type" value="Genomic_DNA"/>
</dbReference>
<dbReference type="HOGENOM" id="CLU_1925951_0_0_11"/>
<protein>
    <submittedName>
        <fullName evidence="2">Uncharacterized protein</fullName>
    </submittedName>
</protein>
<feature type="compositionally biased region" description="Basic residues" evidence="1">
    <location>
        <begin position="121"/>
        <end position="131"/>
    </location>
</feature>
<reference evidence="3" key="1">
    <citation type="journal article" date="2006" name="Proc. Natl. Acad. Sci. U.S.A.">
        <title>The complete genome of Rhodococcus sp. RHA1 provides insights into a catabolic powerhouse.</title>
        <authorList>
            <person name="McLeod M.P."/>
            <person name="Warren R.L."/>
            <person name="Hsiao W.W.L."/>
            <person name="Araki N."/>
            <person name="Myhre M."/>
            <person name="Fernandes C."/>
            <person name="Miyazawa D."/>
            <person name="Wong W."/>
            <person name="Lillquist A.L."/>
            <person name="Wang D."/>
            <person name="Dosanjh M."/>
            <person name="Hara H."/>
            <person name="Petrescu A."/>
            <person name="Morin R.D."/>
            <person name="Yang G."/>
            <person name="Stott J.M."/>
            <person name="Schein J.E."/>
            <person name="Shin H."/>
            <person name="Smailus D."/>
            <person name="Siddiqui A.S."/>
            <person name="Marra M.A."/>
            <person name="Jones S.J.M."/>
            <person name="Holt R."/>
            <person name="Brinkman F.S.L."/>
            <person name="Miyauchi K."/>
            <person name="Fukuda M."/>
            <person name="Davies J.E."/>
            <person name="Mohn W.W."/>
            <person name="Eltis L.D."/>
        </authorList>
    </citation>
    <scope>NUCLEOTIDE SEQUENCE [LARGE SCALE GENOMIC DNA]</scope>
    <source>
        <strain evidence="3">RHA1</strain>
    </source>
</reference>
<proteinExistence type="predicted"/>